<keyword evidence="2" id="KW-1185">Reference proteome</keyword>
<evidence type="ECO:0000313" key="1">
    <source>
        <dbReference type="EMBL" id="KAI7996745.1"/>
    </source>
</evidence>
<evidence type="ECO:0000313" key="2">
    <source>
        <dbReference type="Proteomes" id="UP001060215"/>
    </source>
</evidence>
<dbReference type="EMBL" id="CM045767">
    <property type="protein sequence ID" value="KAI7996745.1"/>
    <property type="molecule type" value="Genomic_DNA"/>
</dbReference>
<organism evidence="1 2">
    <name type="scientific">Camellia lanceoleosa</name>
    <dbReference type="NCBI Taxonomy" id="1840588"/>
    <lineage>
        <taxon>Eukaryota</taxon>
        <taxon>Viridiplantae</taxon>
        <taxon>Streptophyta</taxon>
        <taxon>Embryophyta</taxon>
        <taxon>Tracheophyta</taxon>
        <taxon>Spermatophyta</taxon>
        <taxon>Magnoliopsida</taxon>
        <taxon>eudicotyledons</taxon>
        <taxon>Gunneridae</taxon>
        <taxon>Pentapetalae</taxon>
        <taxon>asterids</taxon>
        <taxon>Ericales</taxon>
        <taxon>Theaceae</taxon>
        <taxon>Camellia</taxon>
    </lineage>
</organism>
<gene>
    <name evidence="1" type="ORF">LOK49_LG10G01501</name>
</gene>
<sequence>MQRNLVSFPLSNSLLETYLSMPTVLLLLGYSNELEMWRWLSFVEHVVPALRECVTLRFKAIQFTNNSQPKNIGRKDVSKSEDATATKNSLTLLPLWLPIVAHSKLPQLQNHIQVDIDALI</sequence>
<accession>A0ACC0G977</accession>
<name>A0ACC0G977_9ERIC</name>
<reference evidence="1 2" key="1">
    <citation type="journal article" date="2022" name="Plant J.">
        <title>Chromosome-level genome of Camellia lanceoleosa provides a valuable resource for understanding genome evolution and self-incompatibility.</title>
        <authorList>
            <person name="Gong W."/>
            <person name="Xiao S."/>
            <person name="Wang L."/>
            <person name="Liao Z."/>
            <person name="Chang Y."/>
            <person name="Mo W."/>
            <person name="Hu G."/>
            <person name="Li W."/>
            <person name="Zhao G."/>
            <person name="Zhu H."/>
            <person name="Hu X."/>
            <person name="Ji K."/>
            <person name="Xiang X."/>
            <person name="Song Q."/>
            <person name="Yuan D."/>
            <person name="Jin S."/>
            <person name="Zhang L."/>
        </authorList>
    </citation>
    <scope>NUCLEOTIDE SEQUENCE [LARGE SCALE GENOMIC DNA]</scope>
    <source>
        <strain evidence="1">SQ_2022a</strain>
    </source>
</reference>
<proteinExistence type="predicted"/>
<comment type="caution">
    <text evidence="1">The sequence shown here is derived from an EMBL/GenBank/DDBJ whole genome shotgun (WGS) entry which is preliminary data.</text>
</comment>
<protein>
    <submittedName>
        <fullName evidence="1">Uncharacterized protein</fullName>
    </submittedName>
</protein>
<dbReference type="Proteomes" id="UP001060215">
    <property type="component" value="Chromosome 10"/>
</dbReference>